<keyword evidence="6 10" id="KW-0720">Serine protease</keyword>
<dbReference type="InterPro" id="IPR014721">
    <property type="entry name" value="Ribsml_uS5_D2-typ_fold_subgr"/>
</dbReference>
<evidence type="ECO:0000256" key="9">
    <source>
        <dbReference type="ARBA" id="ARBA00050665"/>
    </source>
</evidence>
<dbReference type="Pfam" id="PF22667">
    <property type="entry name" value="Lon_lid"/>
    <property type="match status" value="1"/>
</dbReference>
<accession>A0A3B0M6N8</accession>
<dbReference type="InterPro" id="IPR015947">
    <property type="entry name" value="PUA-like_sf"/>
</dbReference>
<comment type="function">
    <text evidence="10">ATP-dependent serine protease that mediates the selective degradation of mutant and abnormal proteins as well as certain short-lived regulatory proteins. Required for cellular homeostasis and for survival from DNA damage and developmental changes induced by stress. Degrades polypeptides processively to yield small peptide fragments that are 5 to 10 amino acids long. Binds to DNA in a double-stranded, site-specific manner.</text>
</comment>
<dbReference type="InterPro" id="IPR027543">
    <property type="entry name" value="Lon_bac"/>
</dbReference>
<keyword evidence="2 10" id="KW-0963">Cytoplasm</keyword>
<dbReference type="Proteomes" id="UP000272908">
    <property type="component" value="Unassembled WGS sequence"/>
</dbReference>
<dbReference type="HAMAP" id="MF_01973">
    <property type="entry name" value="lon_bact"/>
    <property type="match status" value="1"/>
</dbReference>
<dbReference type="PRINTS" id="PR00830">
    <property type="entry name" value="ENDOLAPTASE"/>
</dbReference>
<evidence type="ECO:0000259" key="15">
    <source>
        <dbReference type="PROSITE" id="PS51786"/>
    </source>
</evidence>
<protein>
    <recommendedName>
        <fullName evidence="10 11">Lon protease</fullName>
        <ecNumber evidence="10 11">3.4.21.53</ecNumber>
    </recommendedName>
    <alternativeName>
        <fullName evidence="10">ATP-dependent protease La</fullName>
    </alternativeName>
</protein>
<dbReference type="InterPro" id="IPR046336">
    <property type="entry name" value="Lon_prtase_N_sf"/>
</dbReference>
<evidence type="ECO:0000256" key="11">
    <source>
        <dbReference type="PIRNR" id="PIRNR001174"/>
    </source>
</evidence>
<dbReference type="PANTHER" id="PTHR10046">
    <property type="entry name" value="ATP DEPENDENT LON PROTEASE FAMILY MEMBER"/>
    <property type="match status" value="1"/>
</dbReference>
<dbReference type="Gene3D" id="2.30.130.40">
    <property type="entry name" value="LON domain-like"/>
    <property type="match status" value="1"/>
</dbReference>
<dbReference type="Gene3D" id="3.30.230.10">
    <property type="match status" value="1"/>
</dbReference>
<dbReference type="Gene3D" id="3.40.50.300">
    <property type="entry name" value="P-loop containing nucleotide triphosphate hydrolases"/>
    <property type="match status" value="1"/>
</dbReference>
<dbReference type="GO" id="GO:0016887">
    <property type="term" value="F:ATP hydrolysis activity"/>
    <property type="evidence" value="ECO:0007669"/>
    <property type="project" value="UniProtKB-UniRule"/>
</dbReference>
<dbReference type="SUPFAM" id="SSF54211">
    <property type="entry name" value="Ribosomal protein S5 domain 2-like"/>
    <property type="match status" value="1"/>
</dbReference>
<dbReference type="EMBL" id="UIHC01000009">
    <property type="protein sequence ID" value="SUZ31612.1"/>
    <property type="molecule type" value="Genomic_DNA"/>
</dbReference>
<comment type="subcellular location">
    <subcellularLocation>
        <location evidence="1 10 11">Cytoplasm</location>
    </subcellularLocation>
</comment>
<dbReference type="Gene3D" id="1.20.58.1480">
    <property type="match status" value="1"/>
</dbReference>
<feature type="active site" evidence="10 12">
    <location>
        <position position="815"/>
    </location>
</feature>
<dbReference type="GO" id="GO:0005737">
    <property type="term" value="C:cytoplasm"/>
    <property type="evidence" value="ECO:0007669"/>
    <property type="project" value="UniProtKB-SubCell"/>
</dbReference>
<comment type="catalytic activity">
    <reaction evidence="9 10 11 14">
        <text>Hydrolysis of proteins in presence of ATP.</text>
        <dbReference type="EC" id="3.4.21.53"/>
    </reaction>
</comment>
<feature type="active site" evidence="10 12">
    <location>
        <position position="772"/>
    </location>
</feature>
<dbReference type="GO" id="GO:0043565">
    <property type="term" value="F:sequence-specific DNA binding"/>
    <property type="evidence" value="ECO:0007669"/>
    <property type="project" value="UniProtKB-UniRule"/>
</dbReference>
<evidence type="ECO:0000256" key="13">
    <source>
        <dbReference type="PIRSR" id="PIRSR001174-2"/>
    </source>
</evidence>
<gene>
    <name evidence="10 17" type="primary">lon</name>
    <name evidence="17" type="ORF">ROE7235_01361</name>
</gene>
<dbReference type="FunFam" id="3.40.50.300:FF:000021">
    <property type="entry name" value="Lon protease homolog"/>
    <property type="match status" value="1"/>
</dbReference>
<keyword evidence="7 10" id="KW-0067">ATP-binding</keyword>
<evidence type="ECO:0000256" key="8">
    <source>
        <dbReference type="ARBA" id="ARBA00023016"/>
    </source>
</evidence>
<dbReference type="GO" id="GO:0004176">
    <property type="term" value="F:ATP-dependent peptidase activity"/>
    <property type="evidence" value="ECO:0007669"/>
    <property type="project" value="UniProtKB-UniRule"/>
</dbReference>
<dbReference type="Gene3D" id="1.10.8.60">
    <property type="match status" value="1"/>
</dbReference>
<evidence type="ECO:0000256" key="1">
    <source>
        <dbReference type="ARBA" id="ARBA00004496"/>
    </source>
</evidence>
<evidence type="ECO:0000313" key="17">
    <source>
        <dbReference type="EMBL" id="SUZ31612.1"/>
    </source>
</evidence>
<dbReference type="SMART" id="SM00464">
    <property type="entry name" value="LON"/>
    <property type="match status" value="1"/>
</dbReference>
<evidence type="ECO:0000256" key="12">
    <source>
        <dbReference type="PIRSR" id="PIRSR001174-1"/>
    </source>
</evidence>
<evidence type="ECO:0000256" key="10">
    <source>
        <dbReference type="HAMAP-Rule" id="MF_01973"/>
    </source>
</evidence>
<dbReference type="PROSITE" id="PS51787">
    <property type="entry name" value="LON_N"/>
    <property type="match status" value="1"/>
</dbReference>
<dbReference type="SMART" id="SM00382">
    <property type="entry name" value="AAA"/>
    <property type="match status" value="1"/>
</dbReference>
<evidence type="ECO:0000256" key="4">
    <source>
        <dbReference type="ARBA" id="ARBA00022741"/>
    </source>
</evidence>
<evidence type="ECO:0000259" key="16">
    <source>
        <dbReference type="PROSITE" id="PS51787"/>
    </source>
</evidence>
<dbReference type="AlphaFoldDB" id="A0A3B0M6N8"/>
<evidence type="ECO:0000256" key="5">
    <source>
        <dbReference type="ARBA" id="ARBA00022801"/>
    </source>
</evidence>
<dbReference type="Pfam" id="PF05362">
    <property type="entry name" value="Lon_C"/>
    <property type="match status" value="1"/>
</dbReference>
<dbReference type="Gene3D" id="1.20.5.5270">
    <property type="match status" value="1"/>
</dbReference>
<dbReference type="SUPFAM" id="SSF52540">
    <property type="entry name" value="P-loop containing nucleoside triphosphate hydrolases"/>
    <property type="match status" value="1"/>
</dbReference>
<dbReference type="FunFam" id="1.20.5.5270:FF:000002">
    <property type="entry name" value="Lon protease homolog"/>
    <property type="match status" value="1"/>
</dbReference>
<reference evidence="18" key="1">
    <citation type="submission" date="2018-08" db="EMBL/GenBank/DDBJ databases">
        <authorList>
            <person name="Rodrigo-Torres L."/>
            <person name="Arahal R. D."/>
            <person name="Lucena T."/>
        </authorList>
    </citation>
    <scope>NUCLEOTIDE SEQUENCE [LARGE SCALE GENOMIC DNA]</scope>
    <source>
        <strain evidence="18">CECT 7235</strain>
    </source>
</reference>
<evidence type="ECO:0000256" key="14">
    <source>
        <dbReference type="PROSITE-ProRule" id="PRU01122"/>
    </source>
</evidence>
<comment type="induction">
    <text evidence="10">By heat shock.</text>
</comment>
<keyword evidence="4 10" id="KW-0547">Nucleotide-binding</keyword>
<dbReference type="GO" id="GO:0005524">
    <property type="term" value="F:ATP binding"/>
    <property type="evidence" value="ECO:0007669"/>
    <property type="project" value="UniProtKB-UniRule"/>
</dbReference>
<dbReference type="InterPro" id="IPR020568">
    <property type="entry name" value="Ribosomal_Su5_D2-typ_SF"/>
</dbReference>
<dbReference type="Pfam" id="PF02190">
    <property type="entry name" value="LON_substr_bdg"/>
    <property type="match status" value="1"/>
</dbReference>
<dbReference type="GO" id="GO:0004252">
    <property type="term" value="F:serine-type endopeptidase activity"/>
    <property type="evidence" value="ECO:0007669"/>
    <property type="project" value="UniProtKB-UniRule"/>
</dbReference>
<dbReference type="InterPro" id="IPR008269">
    <property type="entry name" value="Lon_proteolytic"/>
</dbReference>
<dbReference type="PROSITE" id="PS51786">
    <property type="entry name" value="LON_PROTEOLYTIC"/>
    <property type="match status" value="1"/>
</dbReference>
<feature type="domain" description="Lon N-terminal" evidence="16">
    <location>
        <begin position="105"/>
        <end position="298"/>
    </location>
</feature>
<dbReference type="SUPFAM" id="SSF88697">
    <property type="entry name" value="PUA domain-like"/>
    <property type="match status" value="1"/>
</dbReference>
<keyword evidence="18" id="KW-1185">Reference proteome</keyword>
<comment type="similarity">
    <text evidence="10 11 14">Belongs to the peptidase S16 family.</text>
</comment>
<evidence type="ECO:0000256" key="6">
    <source>
        <dbReference type="ARBA" id="ARBA00022825"/>
    </source>
</evidence>
<dbReference type="GO" id="GO:0034605">
    <property type="term" value="P:cellular response to heat"/>
    <property type="evidence" value="ECO:0007669"/>
    <property type="project" value="UniProtKB-UniRule"/>
</dbReference>
<evidence type="ECO:0000313" key="18">
    <source>
        <dbReference type="Proteomes" id="UP000272908"/>
    </source>
</evidence>
<keyword evidence="8 10" id="KW-0346">Stress response</keyword>
<evidence type="ECO:0000256" key="7">
    <source>
        <dbReference type="ARBA" id="ARBA00022840"/>
    </source>
</evidence>
<dbReference type="EC" id="3.4.21.53" evidence="10 11"/>
<evidence type="ECO:0000256" key="2">
    <source>
        <dbReference type="ARBA" id="ARBA00022490"/>
    </source>
</evidence>
<feature type="domain" description="Lon proteolytic" evidence="15">
    <location>
        <begin position="685"/>
        <end position="866"/>
    </location>
</feature>
<sequence length="899" mass="99147">MSALVRTTGLPSSRDVKGTRVRIGAPVVIGAPLQLFRCRCSRILSRSRPSNTFITPFYLCTLAGIECRDSGALEFTLRAAHILTMLGVHAPTRKRIYQVTELSSFPVLPLRDMVVFPHMVVPLFVGRDKSVRALETVMADDKQILLASQKDHTQEDPASDDIFSVGVLANVLQLLKLPDGTVKVLVEGQRRVRITEFVREDGYFEAKIAEMPDTDAEPKEIAALMRSVQNEFERYAKVRKNIPDEALAAIADTTDAATLADLAAGHLGSAVDKKQAILEMTALSARLEEIYAQMQGELSVLQVERKIKTRVKSQMERTQREYYLNEQMKAIQKELGDGEDGQNELAELEAKIAATKFSKEARDKAEAELKKLKNMSPMSAEATVVRNYLDWMLSIPWGVKTRVKKDLGRAQKVLDEDHYSLDKVKERIVEYLAVQSRSAKLKGPIMCLVGPPGVGKTSLGRSVARATGREFIRISLGGVRDESEIRGHRRTYIGSMPGKIIQALKKAKTTNPLILLDEIDKMGQDFRGDPASAMLEVLDPEQNGTFVDHYLEVEYDLSNIMFLTTANSYNMPGPLLDRMEVIPLSGYTEDEKLEIARSHLLPKSVKNHGLKRGELTISDNAITQAIRLYTREAGVRNLERELNKIARKAVTNIVKKETDKVIVARDNLEDFLGVPRYRFGSAESEDQIGVVTGLAWTQVGGELLQIEALRLPGKGRMKTTGKLGDVMKESIDAASSFVRSIAPEIGVQPPRFDALDIHVHVPEGATPKDGPSAGVGMVTSIVSVLTQIPVRKNVAMTGEVTLRGNVLAIGGLKEKLLAALRGGIDTVLIPQENAKDLPEIPDNVKEGLAIIPVSHVSEVLKHALVRMPEPVEWDAEADEAARLARMSSKPEEASNRPAH</sequence>
<dbReference type="NCBIfam" id="TIGR00763">
    <property type="entry name" value="lon"/>
    <property type="match status" value="1"/>
</dbReference>
<dbReference type="PIRSF" id="PIRSF001174">
    <property type="entry name" value="Lon_proteas"/>
    <property type="match status" value="1"/>
</dbReference>
<dbReference type="InterPro" id="IPR054594">
    <property type="entry name" value="Lon_lid"/>
</dbReference>
<feature type="binding site" evidence="10 13">
    <location>
        <begin position="450"/>
        <end position="457"/>
    </location>
    <ligand>
        <name>ATP</name>
        <dbReference type="ChEBI" id="CHEBI:30616"/>
    </ligand>
</feature>
<dbReference type="CDD" id="cd19500">
    <property type="entry name" value="RecA-like_Lon"/>
    <property type="match status" value="1"/>
</dbReference>
<dbReference type="InterPro" id="IPR027417">
    <property type="entry name" value="P-loop_NTPase"/>
</dbReference>
<keyword evidence="5 10" id="KW-0378">Hydrolase</keyword>
<name>A0A3B0M6N8_9RHOB</name>
<evidence type="ECO:0000256" key="3">
    <source>
        <dbReference type="ARBA" id="ARBA00022670"/>
    </source>
</evidence>
<proteinExistence type="evidence at transcript level"/>
<dbReference type="GO" id="GO:0006515">
    <property type="term" value="P:protein quality control for misfolded or incompletely synthesized proteins"/>
    <property type="evidence" value="ECO:0007669"/>
    <property type="project" value="UniProtKB-UniRule"/>
</dbReference>
<dbReference type="InterPro" id="IPR003111">
    <property type="entry name" value="Lon_prtase_N"/>
</dbReference>
<dbReference type="InterPro" id="IPR004815">
    <property type="entry name" value="Lon_bac/euk-typ"/>
</dbReference>
<dbReference type="InterPro" id="IPR003959">
    <property type="entry name" value="ATPase_AAA_core"/>
</dbReference>
<keyword evidence="3 10" id="KW-0645">Protease</keyword>
<dbReference type="InterPro" id="IPR027065">
    <property type="entry name" value="Lon_Prtase"/>
</dbReference>
<dbReference type="InterPro" id="IPR003593">
    <property type="entry name" value="AAA+_ATPase"/>
</dbReference>
<organism evidence="17 18">
    <name type="scientific">Roseinatronobacter ekhonensis</name>
    <dbReference type="NCBI Taxonomy" id="254356"/>
    <lineage>
        <taxon>Bacteria</taxon>
        <taxon>Pseudomonadati</taxon>
        <taxon>Pseudomonadota</taxon>
        <taxon>Alphaproteobacteria</taxon>
        <taxon>Rhodobacterales</taxon>
        <taxon>Paracoccaceae</taxon>
        <taxon>Roseinatronobacter</taxon>
    </lineage>
</organism>
<comment type="subunit">
    <text evidence="10 11">Homohexamer. Organized in a ring with a central cavity.</text>
</comment>
<dbReference type="Pfam" id="PF00004">
    <property type="entry name" value="AAA"/>
    <property type="match status" value="1"/>
</dbReference>
<dbReference type="NCBIfam" id="NF008053">
    <property type="entry name" value="PRK10787.1"/>
    <property type="match status" value="1"/>
</dbReference>